<organism evidence="3 4">
    <name type="scientific">Cercophora samala</name>
    <dbReference type="NCBI Taxonomy" id="330535"/>
    <lineage>
        <taxon>Eukaryota</taxon>
        <taxon>Fungi</taxon>
        <taxon>Dikarya</taxon>
        <taxon>Ascomycota</taxon>
        <taxon>Pezizomycotina</taxon>
        <taxon>Sordariomycetes</taxon>
        <taxon>Sordariomycetidae</taxon>
        <taxon>Sordariales</taxon>
        <taxon>Lasiosphaeriaceae</taxon>
        <taxon>Cercophora</taxon>
    </lineage>
</organism>
<comment type="caution">
    <text evidence="3">The sequence shown here is derived from an EMBL/GenBank/DDBJ whole genome shotgun (WGS) entry which is preliminary data.</text>
</comment>
<dbReference type="InterPro" id="IPR050491">
    <property type="entry name" value="AmpC-like"/>
</dbReference>
<feature type="domain" description="Beta-lactamase-related" evidence="2">
    <location>
        <begin position="167"/>
        <end position="299"/>
    </location>
</feature>
<reference evidence="3" key="1">
    <citation type="submission" date="2023-06" db="EMBL/GenBank/DDBJ databases">
        <title>Genome-scale phylogeny and comparative genomics of the fungal order Sordariales.</title>
        <authorList>
            <consortium name="Lawrence Berkeley National Laboratory"/>
            <person name="Hensen N."/>
            <person name="Bonometti L."/>
            <person name="Westerberg I."/>
            <person name="Brannstrom I.O."/>
            <person name="Guillou S."/>
            <person name="Cros-Aarteil S."/>
            <person name="Calhoun S."/>
            <person name="Haridas S."/>
            <person name="Kuo A."/>
            <person name="Mondo S."/>
            <person name="Pangilinan J."/>
            <person name="Riley R."/>
            <person name="Labutti K."/>
            <person name="Andreopoulos B."/>
            <person name="Lipzen A."/>
            <person name="Chen C."/>
            <person name="Yanf M."/>
            <person name="Daum C."/>
            <person name="Ng V."/>
            <person name="Clum A."/>
            <person name="Steindorff A."/>
            <person name="Ohm R."/>
            <person name="Martin F."/>
            <person name="Silar P."/>
            <person name="Natvig D."/>
            <person name="Lalanne C."/>
            <person name="Gautier V."/>
            <person name="Ament-Velasquez S.L."/>
            <person name="Kruys A."/>
            <person name="Hutchinson M.I."/>
            <person name="Powell A.J."/>
            <person name="Barry K."/>
            <person name="Miller A.N."/>
            <person name="Grigoriev I.V."/>
            <person name="Debuchy R."/>
            <person name="Gladieux P."/>
            <person name="Thoren M.H."/>
            <person name="Johannesson H."/>
        </authorList>
    </citation>
    <scope>NUCLEOTIDE SEQUENCE</scope>
    <source>
        <strain evidence="3">CBS 307.81</strain>
    </source>
</reference>
<dbReference type="PANTHER" id="PTHR46825:SF14">
    <property type="entry name" value="BETA-LACTAMASE-RELATED DOMAIN-CONTAINING PROTEIN"/>
    <property type="match status" value="1"/>
</dbReference>
<dbReference type="AlphaFoldDB" id="A0AA39ZA59"/>
<dbReference type="Gene3D" id="3.40.710.10">
    <property type="entry name" value="DD-peptidase/beta-lactamase superfamily"/>
    <property type="match status" value="2"/>
</dbReference>
<dbReference type="EMBL" id="JAULSY010000077">
    <property type="protein sequence ID" value="KAK0667113.1"/>
    <property type="molecule type" value="Genomic_DNA"/>
</dbReference>
<dbReference type="Proteomes" id="UP001174997">
    <property type="component" value="Unassembled WGS sequence"/>
</dbReference>
<accession>A0AA39ZA59</accession>
<dbReference type="PANTHER" id="PTHR46825">
    <property type="entry name" value="D-ALANYL-D-ALANINE-CARBOXYPEPTIDASE/ENDOPEPTIDASE AMPH"/>
    <property type="match status" value="1"/>
</dbReference>
<evidence type="ECO:0000313" key="3">
    <source>
        <dbReference type="EMBL" id="KAK0667113.1"/>
    </source>
</evidence>
<evidence type="ECO:0000313" key="4">
    <source>
        <dbReference type="Proteomes" id="UP001174997"/>
    </source>
</evidence>
<sequence>MCIAADEGAQVWLADIKNQIPADVHTIYGIGSVTKSFISATIAQLVHESKGDTDGLTFDTPVRDILPEFHHDDPIINKTLTLTDILTHRSGLASLGAMNLAFQGDGDILLPKDRLFQIVNHLKPIFPLRQNWSYFVWGYAIAGAIIEKIAGLSDGSAFPLPKMQVFEGTFFEASGGIYSSLHDMSKWCSTMLRSIRGAGKGKSGILKEVPYLISNLIPIQNPSIRERSYGLGWIRTQLPGLVGVMGDNAGLWSVEDSPIMGTDDAPIFMLYHQGSTVGYYSHVTLFPDTDTSVVVLTNSIALSDAADWISRTVIQALLDLKDGNDYVALAKEANRLSVAEFDQLAADLAKHRTACSRDNIKMARGPSAGQRLSGRYHSKTKPFFIDILPGDGDGTDLKIRFQGLADQTYDLRILCGDTYEWALTHDQSKRRGRYNQVDLPFYLITFEEAQGSLSWTVDPSLPKPEGDEVFWKIAHSGDEHQKPLS</sequence>
<protein>
    <submittedName>
        <fullName evidence="3">Protein flp</fullName>
    </submittedName>
</protein>
<keyword evidence="4" id="KW-1185">Reference proteome</keyword>
<evidence type="ECO:0000256" key="1">
    <source>
        <dbReference type="ARBA" id="ARBA00038215"/>
    </source>
</evidence>
<proteinExistence type="inferred from homology"/>
<gene>
    <name evidence="3" type="ORF">QBC41DRAFT_374908</name>
</gene>
<evidence type="ECO:0000259" key="2">
    <source>
        <dbReference type="Pfam" id="PF00144"/>
    </source>
</evidence>
<dbReference type="SUPFAM" id="SSF56601">
    <property type="entry name" value="beta-lactamase/transpeptidase-like"/>
    <property type="match status" value="1"/>
</dbReference>
<dbReference type="Pfam" id="PF00144">
    <property type="entry name" value="Beta-lactamase"/>
    <property type="match status" value="2"/>
</dbReference>
<name>A0AA39ZA59_9PEZI</name>
<dbReference type="InterPro" id="IPR012338">
    <property type="entry name" value="Beta-lactam/transpept-like"/>
</dbReference>
<feature type="domain" description="Beta-lactamase-related" evidence="2">
    <location>
        <begin position="13"/>
        <end position="151"/>
    </location>
</feature>
<comment type="similarity">
    <text evidence="1">Belongs to the peptidase S12 family.</text>
</comment>
<dbReference type="InterPro" id="IPR001466">
    <property type="entry name" value="Beta-lactam-related"/>
</dbReference>